<protein>
    <submittedName>
        <fullName evidence="1">Uncharacterized protein</fullName>
    </submittedName>
</protein>
<dbReference type="Ensembl" id="ENSAPLT00020001680.1">
    <property type="protein sequence ID" value="ENSAPLP00020001570.1"/>
    <property type="gene ID" value="ENSAPLG00020001155.1"/>
</dbReference>
<name>A0A8B9R2Z5_ANAPL</name>
<reference evidence="1" key="1">
    <citation type="submission" date="2019-08" db="EMBL/GenBank/DDBJ databases">
        <title>Three high-quality genomes provides insights into domestication of ducks.</title>
        <authorList>
            <person name="Hou Z.C."/>
            <person name="Zhu F."/>
            <person name="Yin Z.T."/>
            <person name="Zhang F."/>
        </authorList>
    </citation>
    <scope>NUCLEOTIDE SEQUENCE [LARGE SCALE GENOMIC DNA]</scope>
</reference>
<sequence>MLFPQKPFHAPTEMEMTLILRSLPSQGGRRKPVRRCYLLKNNLTSSKYVIELAPPAVTPFPPLLEEGMPLESCESLIVLPIFAEMEPKGSDQEGHLEEPCPEAESLEAGAVAAFTVEDQKSAVDGIPNEIMGNLEAEINEKLQIQEEAYTLRTEKIKSPK</sequence>
<evidence type="ECO:0000313" key="2">
    <source>
        <dbReference type="Proteomes" id="UP000694400"/>
    </source>
</evidence>
<proteinExistence type="predicted"/>
<dbReference type="Proteomes" id="UP000694400">
    <property type="component" value="Chromosome 7"/>
</dbReference>
<evidence type="ECO:0000313" key="1">
    <source>
        <dbReference type="Ensembl" id="ENSAPLP00020001570.1"/>
    </source>
</evidence>
<reference evidence="1" key="2">
    <citation type="submission" date="2025-08" db="UniProtKB">
        <authorList>
            <consortium name="Ensembl"/>
        </authorList>
    </citation>
    <scope>IDENTIFICATION</scope>
</reference>
<accession>A0A8B9R2Z5</accession>
<dbReference type="AlphaFoldDB" id="A0A8B9R2Z5"/>
<reference evidence="1" key="3">
    <citation type="submission" date="2025-09" db="UniProtKB">
        <authorList>
            <consortium name="Ensembl"/>
        </authorList>
    </citation>
    <scope>IDENTIFICATION</scope>
</reference>
<organism evidence="1 2">
    <name type="scientific">Anas platyrhynchos</name>
    <name type="common">Mallard</name>
    <name type="synonym">Anas boschas</name>
    <dbReference type="NCBI Taxonomy" id="8839"/>
    <lineage>
        <taxon>Eukaryota</taxon>
        <taxon>Metazoa</taxon>
        <taxon>Chordata</taxon>
        <taxon>Craniata</taxon>
        <taxon>Vertebrata</taxon>
        <taxon>Euteleostomi</taxon>
        <taxon>Archelosauria</taxon>
        <taxon>Archosauria</taxon>
        <taxon>Dinosauria</taxon>
        <taxon>Saurischia</taxon>
        <taxon>Theropoda</taxon>
        <taxon>Coelurosauria</taxon>
        <taxon>Aves</taxon>
        <taxon>Neognathae</taxon>
        <taxon>Galloanserae</taxon>
        <taxon>Anseriformes</taxon>
        <taxon>Anatidae</taxon>
        <taxon>Anatinae</taxon>
        <taxon>Anas</taxon>
    </lineage>
</organism>